<reference evidence="3" key="3">
    <citation type="submission" date="2021-08" db="EMBL/GenBank/DDBJ databases">
        <authorList>
            <person name="de Jong S."/>
            <person name="van den Broek M."/>
            <person name="Merkel A."/>
            <person name="de la Torre Cortes P."/>
            <person name="Kalamorz F."/>
            <person name="Cook G."/>
            <person name="van Loosdrecht M."/>
            <person name="McMillan D."/>
        </authorList>
    </citation>
    <scope>NUCLEOTIDE SEQUENCE</scope>
    <source>
        <strain evidence="3">TA2.A1</strain>
    </source>
</reference>
<dbReference type="EMBL" id="AFCE01000053">
    <property type="protein sequence ID" value="EGL84039.1"/>
    <property type="molecule type" value="Genomic_DNA"/>
</dbReference>
<feature type="region of interest" description="Disordered" evidence="1">
    <location>
        <begin position="38"/>
        <end position="59"/>
    </location>
</feature>
<dbReference type="Gene3D" id="3.40.190.10">
    <property type="entry name" value="Periplasmic binding protein-like II"/>
    <property type="match status" value="1"/>
</dbReference>
<evidence type="ECO:0000313" key="3">
    <source>
        <dbReference type="EMBL" id="QZT32452.1"/>
    </source>
</evidence>
<keyword evidence="5" id="KW-1185">Reference proteome</keyword>
<dbReference type="EMBL" id="CP082237">
    <property type="protein sequence ID" value="QZT32452.1"/>
    <property type="molecule type" value="Genomic_DNA"/>
</dbReference>
<proteinExistence type="predicted"/>
<name>F5L3P9_CALTT</name>
<evidence type="ECO:0000256" key="1">
    <source>
        <dbReference type="SAM" id="MobiDB-lite"/>
    </source>
</evidence>
<protein>
    <submittedName>
        <fullName evidence="2">Putative nitrate transporter component</fullName>
    </submittedName>
</protein>
<evidence type="ECO:0000313" key="5">
    <source>
        <dbReference type="Proteomes" id="UP000825179"/>
    </source>
</evidence>
<reference evidence="2 4" key="1">
    <citation type="journal article" date="2011" name="J. Bacteriol.">
        <title>Draft genome sequence of the thermoalkaliphilic Caldalkalibacillus thermarum strain TA2.A1.</title>
        <authorList>
            <person name="Kalamorz F."/>
            <person name="Keis S."/>
            <person name="McMillan D.G."/>
            <person name="Olsson K."/>
            <person name="Stanton J.A."/>
            <person name="Stockwell P."/>
            <person name="Black M.A."/>
            <person name="Klingeman D.M."/>
            <person name="Land M.L."/>
            <person name="Han C.S."/>
            <person name="Martin S.L."/>
            <person name="Becher S.A."/>
            <person name="Peddie C.J."/>
            <person name="Morgan H.W."/>
            <person name="Matthies D."/>
            <person name="Preiss L."/>
            <person name="Meier T."/>
            <person name="Brown S.D."/>
            <person name="Cook G.M."/>
        </authorList>
    </citation>
    <scope>NUCLEOTIDE SEQUENCE [LARGE SCALE GENOMIC DNA]</scope>
    <source>
        <strain evidence="2 4">TA2.A1</strain>
    </source>
</reference>
<dbReference type="Proteomes" id="UP000825179">
    <property type="component" value="Chromosome"/>
</dbReference>
<organism evidence="2 4">
    <name type="scientific">Caldalkalibacillus thermarum (strain TA2.A1)</name>
    <dbReference type="NCBI Taxonomy" id="986075"/>
    <lineage>
        <taxon>Bacteria</taxon>
        <taxon>Bacillati</taxon>
        <taxon>Bacillota</taxon>
        <taxon>Bacilli</taxon>
        <taxon>Bacillales</taxon>
        <taxon>Bacillaceae</taxon>
        <taxon>Caldalkalibacillus</taxon>
    </lineage>
</organism>
<accession>F5L3P9</accession>
<dbReference type="AlphaFoldDB" id="F5L3P9"/>
<dbReference type="KEGG" id="cthu:HUR95_08435"/>
<evidence type="ECO:0000313" key="2">
    <source>
        <dbReference type="EMBL" id="EGL84039.1"/>
    </source>
</evidence>
<dbReference type="Proteomes" id="UP000010716">
    <property type="component" value="Unassembled WGS sequence"/>
</dbReference>
<dbReference type="eggNOG" id="COG0715">
    <property type="taxonomic scope" value="Bacteria"/>
</dbReference>
<gene>
    <name evidence="2" type="ORF">CathTA2_0408</name>
    <name evidence="3" type="ORF">HUR95_08435</name>
</gene>
<reference evidence="3 5" key="2">
    <citation type="journal article" date="2020" name="Extremophiles">
        <title>Genomic analysis of Caldalkalibacillus thermarum TA2.A1 reveals aerobic alkaliphilic metabolism and evolutionary hallmarks linking alkaliphilic bacteria and plant life.</title>
        <authorList>
            <person name="de Jong S.I."/>
            <person name="van den Broek M.A."/>
            <person name="Merkel A.Y."/>
            <person name="de la Torre Cortes P."/>
            <person name="Kalamorz F."/>
            <person name="Cook G.M."/>
            <person name="van Loosdrecht M.C.M."/>
            <person name="McMillan D.G.G."/>
        </authorList>
    </citation>
    <scope>NUCLEOTIDE SEQUENCE [LARGE SCALE GENOMIC DNA]</scope>
    <source>
        <strain evidence="3 5">TA2.A1</strain>
    </source>
</reference>
<evidence type="ECO:0000313" key="4">
    <source>
        <dbReference type="Proteomes" id="UP000010716"/>
    </source>
</evidence>
<dbReference type="RefSeq" id="WP_007502600.1">
    <property type="nucleotide sequence ID" value="NZ_CP082237.1"/>
</dbReference>
<sequence length="59" mass="6512">MDAIQYSRESAHREKIAEAIAPRQYLNQPEDVVKAVLTGTGPDGKGGMIDDPERINFDP</sequence>